<evidence type="ECO:0000313" key="1">
    <source>
        <dbReference type="EMBL" id="MBA9043074.1"/>
    </source>
</evidence>
<dbReference type="InterPro" id="IPR023393">
    <property type="entry name" value="START-like_dom_sf"/>
</dbReference>
<dbReference type="SUPFAM" id="SSF55961">
    <property type="entry name" value="Bet v1-like"/>
    <property type="match status" value="1"/>
</dbReference>
<proteinExistence type="predicted"/>
<accession>A0A7W3NHE1</accession>
<evidence type="ECO:0008006" key="3">
    <source>
        <dbReference type="Google" id="ProtNLM"/>
    </source>
</evidence>
<dbReference type="RefSeq" id="WP_182528273.1">
    <property type="nucleotide sequence ID" value="NZ_JACJHT010000026.1"/>
</dbReference>
<organism evidence="1 2">
    <name type="scientific">Priestia aryabhattai</name>
    <name type="common">Bacillus aryabhattai</name>
    <dbReference type="NCBI Taxonomy" id="412384"/>
    <lineage>
        <taxon>Bacteria</taxon>
        <taxon>Bacillati</taxon>
        <taxon>Bacillota</taxon>
        <taxon>Bacilli</taxon>
        <taxon>Bacillales</taxon>
        <taxon>Bacillaceae</taxon>
        <taxon>Priestia</taxon>
    </lineage>
</organism>
<keyword evidence="2" id="KW-1185">Reference proteome</keyword>
<gene>
    <name evidence="1" type="ORF">HNP21_006252</name>
</gene>
<dbReference type="AlphaFoldDB" id="A0A7W3NHE1"/>
<comment type="caution">
    <text evidence="1">The sequence shown here is derived from an EMBL/GenBank/DDBJ whole genome shotgun (WGS) entry which is preliminary data.</text>
</comment>
<sequence length="141" mass="15962">MWNYEHVIFTTSSPTSIWNLYQDISRWSKWDDEIIEAHLEGPFTTGSIGTLTVLNQKPSTFTLKGVKENRSFTNVMLIDELNIQISFYHYINNADSQTKITHGVSISGPHAKEIGDQIGPLLTKNIPHSMDRLVKLAGETE</sequence>
<name>A0A7W3NHE1_PRIAR</name>
<reference evidence="1" key="1">
    <citation type="submission" date="2020-08" db="EMBL/GenBank/DDBJ databases">
        <title>Functional genomics of gut bacteria from endangered species of beetles.</title>
        <authorList>
            <person name="Carlos-Shanley C."/>
        </authorList>
    </citation>
    <scope>NUCLEOTIDE SEQUENCE [LARGE SCALE GENOMIC DNA]</scope>
    <source>
        <strain evidence="1">S00060</strain>
    </source>
</reference>
<protein>
    <recommendedName>
        <fullName evidence="3">Polyketide cyclase</fullName>
    </recommendedName>
</protein>
<dbReference type="Proteomes" id="UP000543174">
    <property type="component" value="Unassembled WGS sequence"/>
</dbReference>
<dbReference type="Gene3D" id="3.30.530.20">
    <property type="match status" value="1"/>
</dbReference>
<dbReference type="EMBL" id="JACJHT010000026">
    <property type="protein sequence ID" value="MBA9043074.1"/>
    <property type="molecule type" value="Genomic_DNA"/>
</dbReference>
<evidence type="ECO:0000313" key="2">
    <source>
        <dbReference type="Proteomes" id="UP000543174"/>
    </source>
</evidence>